<protein>
    <submittedName>
        <fullName evidence="1">Transposase</fullName>
    </submittedName>
</protein>
<gene>
    <name evidence="1" type="ORF">OG835_18715</name>
</gene>
<accession>A0ACD4ZKL6</accession>
<name>A0ACD4ZKL6_9ACTN</name>
<proteinExistence type="predicted"/>
<reference evidence="1" key="1">
    <citation type="submission" date="2022-10" db="EMBL/GenBank/DDBJ databases">
        <title>The complete genomes of actinobacterial strains from the NBC collection.</title>
        <authorList>
            <person name="Joergensen T.S."/>
            <person name="Alvarez Arevalo M."/>
            <person name="Sterndorff E.B."/>
            <person name="Faurdal D."/>
            <person name="Vuksanovic O."/>
            <person name="Mourched A.-S."/>
            <person name="Charusanti P."/>
            <person name="Shaw S."/>
            <person name="Blin K."/>
            <person name="Weber T."/>
        </authorList>
    </citation>
    <scope>NUCLEOTIDE SEQUENCE</scope>
    <source>
        <strain evidence="1">NBC 01771</strain>
    </source>
</reference>
<evidence type="ECO:0000313" key="2">
    <source>
        <dbReference type="Proteomes" id="UP001348369"/>
    </source>
</evidence>
<dbReference type="EMBL" id="CP109109">
    <property type="protein sequence ID" value="WSB98845.1"/>
    <property type="molecule type" value="Genomic_DNA"/>
</dbReference>
<dbReference type="Proteomes" id="UP001348369">
    <property type="component" value="Chromosome"/>
</dbReference>
<sequence length="210" mass="23364">MDRPSRRWEKANQARNKVHHRVANLREDTLHKMTTRLASEYGTIVVEDLNVAAMGRNRRLSRRIADAAFGEIRRQLTYKTRRHGTRLVVADRWFPSSKTCSRCGVVKTKLPLSTRVFECDTCGLVLDRDANAGHNLVALAARTTGTGVAGDLDNAPVAKSKPRGADRKTRTTRPRRKAQAGRAGGTIPSPRAGKETGDRQQATRTQLALW</sequence>
<keyword evidence="2" id="KW-1185">Reference proteome</keyword>
<evidence type="ECO:0000313" key="1">
    <source>
        <dbReference type="EMBL" id="WSB98845.1"/>
    </source>
</evidence>
<organism evidence="1 2">
    <name type="scientific">Streptomyces scopuliridis</name>
    <dbReference type="NCBI Taxonomy" id="452529"/>
    <lineage>
        <taxon>Bacteria</taxon>
        <taxon>Bacillati</taxon>
        <taxon>Actinomycetota</taxon>
        <taxon>Actinomycetes</taxon>
        <taxon>Kitasatosporales</taxon>
        <taxon>Streptomycetaceae</taxon>
        <taxon>Streptomyces</taxon>
    </lineage>
</organism>